<dbReference type="Proteomes" id="UP000642070">
    <property type="component" value="Unassembled WGS sequence"/>
</dbReference>
<evidence type="ECO:0000313" key="2">
    <source>
        <dbReference type="EMBL" id="GGM21156.1"/>
    </source>
</evidence>
<gene>
    <name evidence="2" type="ORF">GCM10007977_022780</name>
</gene>
<reference evidence="2" key="1">
    <citation type="journal article" date="2014" name="Int. J. Syst. Evol. Microbiol.">
        <title>Complete genome sequence of Corynebacterium casei LMG S-19264T (=DSM 44701T), isolated from a smear-ripened cheese.</title>
        <authorList>
            <consortium name="US DOE Joint Genome Institute (JGI-PGF)"/>
            <person name="Walter F."/>
            <person name="Albersmeier A."/>
            <person name="Kalinowski J."/>
            <person name="Ruckert C."/>
        </authorList>
    </citation>
    <scope>NUCLEOTIDE SEQUENCE</scope>
    <source>
        <strain evidence="2">JCM 19831</strain>
    </source>
</reference>
<name>A0A917TEZ8_9ACTN</name>
<organism evidence="2 3">
    <name type="scientific">Dactylosporangium sucinum</name>
    <dbReference type="NCBI Taxonomy" id="1424081"/>
    <lineage>
        <taxon>Bacteria</taxon>
        <taxon>Bacillati</taxon>
        <taxon>Actinomycetota</taxon>
        <taxon>Actinomycetes</taxon>
        <taxon>Micromonosporales</taxon>
        <taxon>Micromonosporaceae</taxon>
        <taxon>Dactylosporangium</taxon>
    </lineage>
</organism>
<sequence length="89" mass="9731">MRPAAASLLEVADRGDADPDPFGELTLAESGRAAVPAQHRAEPVDPVRLHVDPFRCVRPTLVRAEYGYRIATQRTDPPVMIEEGRIDPG</sequence>
<feature type="region of interest" description="Disordered" evidence="1">
    <location>
        <begin position="1"/>
        <end position="24"/>
    </location>
</feature>
<protein>
    <submittedName>
        <fullName evidence="2">Uncharacterized protein</fullName>
    </submittedName>
</protein>
<comment type="caution">
    <text evidence="2">The sequence shown here is derived from an EMBL/GenBank/DDBJ whole genome shotgun (WGS) entry which is preliminary data.</text>
</comment>
<keyword evidence="3" id="KW-1185">Reference proteome</keyword>
<evidence type="ECO:0000313" key="3">
    <source>
        <dbReference type="Proteomes" id="UP000642070"/>
    </source>
</evidence>
<accession>A0A917TEZ8</accession>
<evidence type="ECO:0000256" key="1">
    <source>
        <dbReference type="SAM" id="MobiDB-lite"/>
    </source>
</evidence>
<dbReference type="AlphaFoldDB" id="A0A917TEZ8"/>
<dbReference type="EMBL" id="BMPI01000009">
    <property type="protein sequence ID" value="GGM21156.1"/>
    <property type="molecule type" value="Genomic_DNA"/>
</dbReference>
<proteinExistence type="predicted"/>
<reference evidence="2" key="2">
    <citation type="submission" date="2020-09" db="EMBL/GenBank/DDBJ databases">
        <authorList>
            <person name="Sun Q."/>
            <person name="Ohkuma M."/>
        </authorList>
    </citation>
    <scope>NUCLEOTIDE SEQUENCE</scope>
    <source>
        <strain evidence="2">JCM 19831</strain>
    </source>
</reference>